<dbReference type="GO" id="GO:0005634">
    <property type="term" value="C:nucleus"/>
    <property type="evidence" value="ECO:0007669"/>
    <property type="project" value="TreeGrafter"/>
</dbReference>
<dbReference type="InterPro" id="IPR000719">
    <property type="entry name" value="Prot_kinase_dom"/>
</dbReference>
<keyword evidence="6 7" id="KW-0067">ATP-binding</keyword>
<dbReference type="FunFam" id="1.10.510.10:FF:000043">
    <property type="entry name" value="probable serine/threonine-protein kinase At1g54610"/>
    <property type="match status" value="1"/>
</dbReference>
<evidence type="ECO:0000256" key="1">
    <source>
        <dbReference type="ARBA" id="ARBA00006485"/>
    </source>
</evidence>
<dbReference type="Pfam" id="PF00069">
    <property type="entry name" value="Pkinase"/>
    <property type="match status" value="1"/>
</dbReference>
<keyword evidence="5 10" id="KW-0418">Kinase</keyword>
<dbReference type="SMART" id="SM00220">
    <property type="entry name" value="S_TKc"/>
    <property type="match status" value="1"/>
</dbReference>
<feature type="compositionally biased region" description="Basic and acidic residues" evidence="8">
    <location>
        <begin position="524"/>
        <end position="537"/>
    </location>
</feature>
<dbReference type="GO" id="GO:0032968">
    <property type="term" value="P:positive regulation of transcription elongation by RNA polymerase II"/>
    <property type="evidence" value="ECO:0007669"/>
    <property type="project" value="TreeGrafter"/>
</dbReference>
<gene>
    <name evidence="10" type="ORF">F511_17573</name>
</gene>
<feature type="region of interest" description="Disordered" evidence="8">
    <location>
        <begin position="481"/>
        <end position="549"/>
    </location>
</feature>
<comment type="similarity">
    <text evidence="1">Belongs to the protein kinase superfamily. CMGC Ser/Thr protein kinase family. CDC2/CDKX subfamily.</text>
</comment>
<dbReference type="PROSITE" id="PS00107">
    <property type="entry name" value="PROTEIN_KINASE_ATP"/>
    <property type="match status" value="1"/>
</dbReference>
<evidence type="ECO:0000256" key="4">
    <source>
        <dbReference type="ARBA" id="ARBA00022741"/>
    </source>
</evidence>
<reference evidence="10 11" key="1">
    <citation type="journal article" date="2015" name="Proc. Natl. Acad. Sci. U.S.A.">
        <title>The resurrection genome of Boea hygrometrica: A blueprint for survival of dehydration.</title>
        <authorList>
            <person name="Xiao L."/>
            <person name="Yang G."/>
            <person name="Zhang L."/>
            <person name="Yang X."/>
            <person name="Zhao S."/>
            <person name="Ji Z."/>
            <person name="Zhou Q."/>
            <person name="Hu M."/>
            <person name="Wang Y."/>
            <person name="Chen M."/>
            <person name="Xu Y."/>
            <person name="Jin H."/>
            <person name="Xiao X."/>
            <person name="Hu G."/>
            <person name="Bao F."/>
            <person name="Hu Y."/>
            <person name="Wan P."/>
            <person name="Li L."/>
            <person name="Deng X."/>
            <person name="Kuang T."/>
            <person name="Xiang C."/>
            <person name="Zhu J.K."/>
            <person name="Oliver M.J."/>
            <person name="He Y."/>
        </authorList>
    </citation>
    <scope>NUCLEOTIDE SEQUENCE [LARGE SCALE GENOMIC DNA]</scope>
    <source>
        <strain evidence="11">cv. XS01</strain>
    </source>
</reference>
<dbReference type="PANTHER" id="PTHR24056">
    <property type="entry name" value="CELL DIVISION PROTEIN KINASE"/>
    <property type="match status" value="1"/>
</dbReference>
<dbReference type="Gene3D" id="1.10.510.10">
    <property type="entry name" value="Transferase(Phosphotransferase) domain 1"/>
    <property type="match status" value="1"/>
</dbReference>
<evidence type="ECO:0000256" key="5">
    <source>
        <dbReference type="ARBA" id="ARBA00022777"/>
    </source>
</evidence>
<dbReference type="GO" id="GO:0000307">
    <property type="term" value="C:cyclin-dependent protein kinase holoenzyme complex"/>
    <property type="evidence" value="ECO:0007669"/>
    <property type="project" value="TreeGrafter"/>
</dbReference>
<dbReference type="GO" id="GO:0008353">
    <property type="term" value="F:RNA polymerase II CTD heptapeptide repeat kinase activity"/>
    <property type="evidence" value="ECO:0007669"/>
    <property type="project" value="TreeGrafter"/>
</dbReference>
<evidence type="ECO:0000256" key="3">
    <source>
        <dbReference type="ARBA" id="ARBA00022679"/>
    </source>
</evidence>
<keyword evidence="2" id="KW-0723">Serine/threonine-protein kinase</keyword>
<feature type="binding site" evidence="7">
    <location>
        <position position="160"/>
    </location>
    <ligand>
        <name>ATP</name>
        <dbReference type="ChEBI" id="CHEBI:30616"/>
    </ligand>
</feature>
<organism evidence="10 11">
    <name type="scientific">Dorcoceras hygrometricum</name>
    <dbReference type="NCBI Taxonomy" id="472368"/>
    <lineage>
        <taxon>Eukaryota</taxon>
        <taxon>Viridiplantae</taxon>
        <taxon>Streptophyta</taxon>
        <taxon>Embryophyta</taxon>
        <taxon>Tracheophyta</taxon>
        <taxon>Spermatophyta</taxon>
        <taxon>Magnoliopsida</taxon>
        <taxon>eudicotyledons</taxon>
        <taxon>Gunneridae</taxon>
        <taxon>Pentapetalae</taxon>
        <taxon>asterids</taxon>
        <taxon>lamiids</taxon>
        <taxon>Lamiales</taxon>
        <taxon>Gesneriaceae</taxon>
        <taxon>Didymocarpoideae</taxon>
        <taxon>Trichosporeae</taxon>
        <taxon>Loxocarpinae</taxon>
        <taxon>Dorcoceras</taxon>
    </lineage>
</organism>
<evidence type="ECO:0000256" key="8">
    <source>
        <dbReference type="SAM" id="MobiDB-lite"/>
    </source>
</evidence>
<dbReference type="PROSITE" id="PS00108">
    <property type="entry name" value="PROTEIN_KINASE_ST"/>
    <property type="match status" value="1"/>
</dbReference>
<dbReference type="PROSITE" id="PS50011">
    <property type="entry name" value="PROTEIN_KINASE_DOM"/>
    <property type="match status" value="1"/>
</dbReference>
<dbReference type="GO" id="GO:0005524">
    <property type="term" value="F:ATP binding"/>
    <property type="evidence" value="ECO:0007669"/>
    <property type="project" value="UniProtKB-UniRule"/>
</dbReference>
<dbReference type="Proteomes" id="UP000250235">
    <property type="component" value="Unassembled WGS sequence"/>
</dbReference>
<evidence type="ECO:0000256" key="2">
    <source>
        <dbReference type="ARBA" id="ARBA00022527"/>
    </source>
</evidence>
<sequence length="696" mass="77417">MGCVCGKTSSVSKDSEESPKQRELIRKTSELRGARAISSKRDESFRLKENLENRIVRVGSTDKKVNGSRRVRDDYYDKKREAPEAVNNFPLVANIPKAVEGEQVAAGWPSWLVAGAGEAIRGWIPRKADTFEKLDKIGQGTYSSVYKGRDLLQNKVVALKKVRFDNMDSESVKFMAREILILRSLDHPNVIKLEGLVTSRTSSSLYLVFEYMEHDLTGLASLPGVKFTEAQVKCYMQQLLSGLDYCHSHGVLHRDIKGSNLLIDNDGILKIADFGLACCFDSHKKVPLTSRVVTLWYRPPELLLGATQYGVAVDLWSTGCILGELCVGKPIMPGRTEVEQLHKIFKLCGSPSEDYWRKSKLPHSTVFKPVQPYRRRIAETFKDLPVAAVSLMETLLSIDPSGRGTAANSLKSEFFSTKPFACSPSSLPKYPPSKEIDAKLREEEARKQGLHGVKGQRVANESKRLKELQAAPVPDANAELARSMQRRQGHPNSKSRSELFNSQEGEAASGFPIDPPHVQGMIETSKDQPQKHPERYSHSGPLAPGVGWTYSGRKNDDISTGSTRSDLSALSGLVASRAFSTAEPRDKLASSHAEAASQVGRLSESFGDPARKHDRKHPLRIFSGTRQIENGRASTKEPDGHGNKERKYHFSGPILIPSHNIDQVLKEHDRRIQEVARRLRHEKTKTGRARPQEACV</sequence>
<evidence type="ECO:0000259" key="9">
    <source>
        <dbReference type="PROSITE" id="PS50011"/>
    </source>
</evidence>
<dbReference type="Gene3D" id="3.30.200.20">
    <property type="entry name" value="Phosphorylase Kinase, domain 1"/>
    <property type="match status" value="1"/>
</dbReference>
<dbReference type="AlphaFoldDB" id="A0A2Z7AYT3"/>
<feature type="compositionally biased region" description="Basic and acidic residues" evidence="8">
    <location>
        <begin position="634"/>
        <end position="645"/>
    </location>
</feature>
<dbReference type="SUPFAM" id="SSF56112">
    <property type="entry name" value="Protein kinase-like (PK-like)"/>
    <property type="match status" value="1"/>
</dbReference>
<evidence type="ECO:0000313" key="10">
    <source>
        <dbReference type="EMBL" id="KZV24382.1"/>
    </source>
</evidence>
<protein>
    <submittedName>
        <fullName evidence="10">Putative serine/threonine-protein kinase-like</fullName>
    </submittedName>
</protein>
<evidence type="ECO:0000313" key="11">
    <source>
        <dbReference type="Proteomes" id="UP000250235"/>
    </source>
</evidence>
<accession>A0A2Z7AYT3</accession>
<keyword evidence="3" id="KW-0808">Transferase</keyword>
<feature type="compositionally biased region" description="Polar residues" evidence="8">
    <location>
        <begin position="490"/>
        <end position="504"/>
    </location>
</feature>
<feature type="region of interest" description="Disordered" evidence="8">
    <location>
        <begin position="581"/>
        <end position="648"/>
    </location>
</feature>
<keyword evidence="4 7" id="KW-0547">Nucleotide-binding</keyword>
<keyword evidence="11" id="KW-1185">Reference proteome</keyword>
<dbReference type="FunFam" id="3.30.200.20:FF:000021">
    <property type="entry name" value="probable serine/threonine-protein kinase At1g54610"/>
    <property type="match status" value="1"/>
</dbReference>
<dbReference type="EMBL" id="KV012822">
    <property type="protein sequence ID" value="KZV24382.1"/>
    <property type="molecule type" value="Genomic_DNA"/>
</dbReference>
<dbReference type="InterPro" id="IPR017441">
    <property type="entry name" value="Protein_kinase_ATP_BS"/>
</dbReference>
<dbReference type="InterPro" id="IPR011009">
    <property type="entry name" value="Kinase-like_dom_sf"/>
</dbReference>
<dbReference type="PANTHER" id="PTHR24056:SF380">
    <property type="entry name" value="PROTEIN KINASE DOMAIN-CONTAINING PROTEIN"/>
    <property type="match status" value="1"/>
</dbReference>
<dbReference type="InterPro" id="IPR008271">
    <property type="entry name" value="Ser/Thr_kinase_AS"/>
</dbReference>
<feature type="region of interest" description="Disordered" evidence="8">
    <location>
        <begin position="1"/>
        <end position="29"/>
    </location>
</feature>
<feature type="domain" description="Protein kinase" evidence="9">
    <location>
        <begin position="131"/>
        <end position="415"/>
    </location>
</feature>
<dbReference type="CDD" id="cd07840">
    <property type="entry name" value="STKc_CDK9_like"/>
    <property type="match status" value="1"/>
</dbReference>
<evidence type="ECO:0000256" key="7">
    <source>
        <dbReference type="PROSITE-ProRule" id="PRU10141"/>
    </source>
</evidence>
<proteinExistence type="inferred from homology"/>
<evidence type="ECO:0000256" key="6">
    <source>
        <dbReference type="ARBA" id="ARBA00022840"/>
    </source>
</evidence>
<name>A0A2Z7AYT3_9LAMI</name>
<dbReference type="InterPro" id="IPR050108">
    <property type="entry name" value="CDK"/>
</dbReference>
<dbReference type="OrthoDB" id="28397at2759"/>
<feature type="compositionally biased region" description="Basic and acidic residues" evidence="8">
    <location>
        <begin position="13"/>
        <end position="29"/>
    </location>
</feature>